<evidence type="ECO:0000313" key="6">
    <source>
        <dbReference type="Proteomes" id="UP000236754"/>
    </source>
</evidence>
<gene>
    <name evidence="5" type="ORF">SAMN05216223_101698</name>
</gene>
<name>A0A1H5TYF9_9ACTN</name>
<dbReference type="Proteomes" id="UP000236754">
    <property type="component" value="Unassembled WGS sequence"/>
</dbReference>
<dbReference type="GO" id="GO:0009165">
    <property type="term" value="P:nucleotide biosynthetic process"/>
    <property type="evidence" value="ECO:0007669"/>
    <property type="project" value="UniProtKB-KW"/>
</dbReference>
<evidence type="ECO:0000256" key="4">
    <source>
        <dbReference type="ARBA" id="ARBA00022777"/>
    </source>
</evidence>
<evidence type="ECO:0000256" key="1">
    <source>
        <dbReference type="ARBA" id="ARBA00022679"/>
    </source>
</evidence>
<dbReference type="Pfam" id="PF00406">
    <property type="entry name" value="ADK"/>
    <property type="match status" value="1"/>
</dbReference>
<evidence type="ECO:0000256" key="3">
    <source>
        <dbReference type="ARBA" id="ARBA00022741"/>
    </source>
</evidence>
<dbReference type="PANTHER" id="PTHR23359">
    <property type="entry name" value="NUCLEOTIDE KINASE"/>
    <property type="match status" value="1"/>
</dbReference>
<dbReference type="AlphaFoldDB" id="A0A1H5TYF9"/>
<dbReference type="GO" id="GO:0005524">
    <property type="term" value="F:ATP binding"/>
    <property type="evidence" value="ECO:0007669"/>
    <property type="project" value="InterPro"/>
</dbReference>
<keyword evidence="6" id="KW-1185">Reference proteome</keyword>
<dbReference type="SUPFAM" id="SSF52540">
    <property type="entry name" value="P-loop containing nucleoside triphosphate hydrolases"/>
    <property type="match status" value="1"/>
</dbReference>
<dbReference type="OrthoDB" id="4350572at2"/>
<organism evidence="5 6">
    <name type="scientific">Actinacidiphila yanglinensis</name>
    <dbReference type="NCBI Taxonomy" id="310779"/>
    <lineage>
        <taxon>Bacteria</taxon>
        <taxon>Bacillati</taxon>
        <taxon>Actinomycetota</taxon>
        <taxon>Actinomycetes</taxon>
        <taxon>Kitasatosporales</taxon>
        <taxon>Streptomycetaceae</taxon>
        <taxon>Actinacidiphila</taxon>
    </lineage>
</organism>
<dbReference type="InterPro" id="IPR027417">
    <property type="entry name" value="P-loop_NTPase"/>
</dbReference>
<dbReference type="EMBL" id="FNVU01000001">
    <property type="protein sequence ID" value="SEF67836.1"/>
    <property type="molecule type" value="Genomic_DNA"/>
</dbReference>
<accession>A0A1H5TYF9</accession>
<sequence length="258" mass="27019">MAPKRRILPVTGPPGAGKTTALISLAAQHPQLARFGVRDFGLELARAGDPLGLRMRETLLRGGLVSDALVRREFRCFLDRLSGEVAAVAVEGYPRDPRQCRDFTEVVAAVDGELAGLVAVELPDEEVRARVVGRRICTRCGIPAPEGATAAAPAAGAAGAAMPAAGRPEERCAACGGAVAPRDDDAEERLARRLADYRTVSAGVRAYFRARGLLHTVDGLRSPAQVRRHLLDLLLPTAAASAAGAPPATRPDPEGGDT</sequence>
<reference evidence="5 6" key="1">
    <citation type="submission" date="2016-10" db="EMBL/GenBank/DDBJ databases">
        <authorList>
            <person name="de Groot N.N."/>
        </authorList>
    </citation>
    <scope>NUCLEOTIDE SEQUENCE [LARGE SCALE GENOMIC DNA]</scope>
    <source>
        <strain evidence="5 6">CGMCC 4.2023</strain>
    </source>
</reference>
<dbReference type="InterPro" id="IPR000850">
    <property type="entry name" value="Adenylat/UMP-CMP_kin"/>
</dbReference>
<dbReference type="RefSeq" id="WP_103884038.1">
    <property type="nucleotide sequence ID" value="NZ_FNVU01000001.1"/>
</dbReference>
<keyword evidence="2" id="KW-0545">Nucleotide biosynthesis</keyword>
<proteinExistence type="predicted"/>
<dbReference type="GO" id="GO:0019205">
    <property type="term" value="F:nucleobase-containing compound kinase activity"/>
    <property type="evidence" value="ECO:0007669"/>
    <property type="project" value="InterPro"/>
</dbReference>
<keyword evidence="3" id="KW-0547">Nucleotide-binding</keyword>
<evidence type="ECO:0000256" key="2">
    <source>
        <dbReference type="ARBA" id="ARBA00022727"/>
    </source>
</evidence>
<keyword evidence="4 5" id="KW-0418">Kinase</keyword>
<keyword evidence="1" id="KW-0808">Transferase</keyword>
<protein>
    <submittedName>
        <fullName evidence="5">Adenylate kinase</fullName>
    </submittedName>
</protein>
<evidence type="ECO:0000313" key="5">
    <source>
        <dbReference type="EMBL" id="SEF67836.1"/>
    </source>
</evidence>
<dbReference type="Gene3D" id="3.40.50.300">
    <property type="entry name" value="P-loop containing nucleotide triphosphate hydrolases"/>
    <property type="match status" value="1"/>
</dbReference>